<accession>A0ABW3N727</accession>
<protein>
    <submittedName>
        <fullName evidence="1">Class I SAM-dependent methyltransferase</fullName>
    </submittedName>
</protein>
<keyword evidence="1" id="KW-0808">Transferase</keyword>
<dbReference type="Pfam" id="PF13489">
    <property type="entry name" value="Methyltransf_23"/>
    <property type="match status" value="1"/>
</dbReference>
<evidence type="ECO:0000313" key="2">
    <source>
        <dbReference type="Proteomes" id="UP001597013"/>
    </source>
</evidence>
<sequence>MAKLSLIDRFHHWRRKRRWDKQYKKGKWDYLANEREAVRYHKIIEYIKTYGKAQPSIMDLGAGEGVLNERLKDFDYSQFTNVDYSAASIEKAKAKNLPKAKSLVADIHTFTPEEQFDVIVFNEAFYYVHLDLRQEVLDRFIDRLKPNGVLIVSIYKEGQDCWDLINASPKLKQLNFEVVNTDRETTYWKVGAYRAI</sequence>
<dbReference type="GO" id="GO:0032259">
    <property type="term" value="P:methylation"/>
    <property type="evidence" value="ECO:0007669"/>
    <property type="project" value="UniProtKB-KW"/>
</dbReference>
<keyword evidence="2" id="KW-1185">Reference proteome</keyword>
<organism evidence="1 2">
    <name type="scientific">Winogradskyella litorisediminis</name>
    <dbReference type="NCBI Taxonomy" id="1156618"/>
    <lineage>
        <taxon>Bacteria</taxon>
        <taxon>Pseudomonadati</taxon>
        <taxon>Bacteroidota</taxon>
        <taxon>Flavobacteriia</taxon>
        <taxon>Flavobacteriales</taxon>
        <taxon>Flavobacteriaceae</taxon>
        <taxon>Winogradskyella</taxon>
    </lineage>
</organism>
<dbReference type="Gene3D" id="3.40.50.150">
    <property type="entry name" value="Vaccinia Virus protein VP39"/>
    <property type="match status" value="1"/>
</dbReference>
<dbReference type="RefSeq" id="WP_386130391.1">
    <property type="nucleotide sequence ID" value="NZ_JBHTJL010000011.1"/>
</dbReference>
<dbReference type="GO" id="GO:0008168">
    <property type="term" value="F:methyltransferase activity"/>
    <property type="evidence" value="ECO:0007669"/>
    <property type="project" value="UniProtKB-KW"/>
</dbReference>
<reference evidence="2" key="1">
    <citation type="journal article" date="2019" name="Int. J. Syst. Evol. Microbiol.">
        <title>The Global Catalogue of Microorganisms (GCM) 10K type strain sequencing project: providing services to taxonomists for standard genome sequencing and annotation.</title>
        <authorList>
            <consortium name="The Broad Institute Genomics Platform"/>
            <consortium name="The Broad Institute Genome Sequencing Center for Infectious Disease"/>
            <person name="Wu L."/>
            <person name="Ma J."/>
        </authorList>
    </citation>
    <scope>NUCLEOTIDE SEQUENCE [LARGE SCALE GENOMIC DNA]</scope>
    <source>
        <strain evidence="2">CCUG 62215</strain>
    </source>
</reference>
<dbReference type="Proteomes" id="UP001597013">
    <property type="component" value="Unassembled WGS sequence"/>
</dbReference>
<dbReference type="EMBL" id="JBHTJL010000011">
    <property type="protein sequence ID" value="MFD1063452.1"/>
    <property type="molecule type" value="Genomic_DNA"/>
</dbReference>
<name>A0ABW3N727_9FLAO</name>
<dbReference type="SUPFAM" id="SSF53335">
    <property type="entry name" value="S-adenosyl-L-methionine-dependent methyltransferases"/>
    <property type="match status" value="1"/>
</dbReference>
<comment type="caution">
    <text evidence="1">The sequence shown here is derived from an EMBL/GenBank/DDBJ whole genome shotgun (WGS) entry which is preliminary data.</text>
</comment>
<dbReference type="InterPro" id="IPR029063">
    <property type="entry name" value="SAM-dependent_MTases_sf"/>
</dbReference>
<proteinExistence type="predicted"/>
<gene>
    <name evidence="1" type="ORF">ACFQ1Q_09365</name>
</gene>
<dbReference type="CDD" id="cd02440">
    <property type="entry name" value="AdoMet_MTases"/>
    <property type="match status" value="1"/>
</dbReference>
<evidence type="ECO:0000313" key="1">
    <source>
        <dbReference type="EMBL" id="MFD1063452.1"/>
    </source>
</evidence>
<dbReference type="PANTHER" id="PTHR43861">
    <property type="entry name" value="TRANS-ACONITATE 2-METHYLTRANSFERASE-RELATED"/>
    <property type="match status" value="1"/>
</dbReference>
<keyword evidence="1" id="KW-0489">Methyltransferase</keyword>